<sequence>AALLLDQYRKKAQLYRTNVVLAPLGDDFRYDHASEWDVQYNNYQKIFDYWNSKPNLFVE</sequence>
<dbReference type="PANTHER" id="PTHR11607:SF3">
    <property type="entry name" value="LYSOSOMAL ALPHA-MANNOSIDASE"/>
    <property type="match status" value="1"/>
</dbReference>
<dbReference type="GO" id="GO:0004559">
    <property type="term" value="F:alpha-mannosidase activity"/>
    <property type="evidence" value="ECO:0007669"/>
    <property type="project" value="TreeGrafter"/>
</dbReference>
<dbReference type="InterPro" id="IPR011330">
    <property type="entry name" value="Glyco_hydro/deAcase_b/a-brl"/>
</dbReference>
<accession>A0AAD7ZY98</accession>
<dbReference type="GO" id="GO:0005975">
    <property type="term" value="P:carbohydrate metabolic process"/>
    <property type="evidence" value="ECO:0007669"/>
    <property type="project" value="InterPro"/>
</dbReference>
<evidence type="ECO:0000313" key="1">
    <source>
        <dbReference type="EMBL" id="KAJ9588631.1"/>
    </source>
</evidence>
<proteinExistence type="predicted"/>
<feature type="non-terminal residue" evidence="1">
    <location>
        <position position="59"/>
    </location>
</feature>
<dbReference type="GO" id="GO:0006491">
    <property type="term" value="P:N-glycan processing"/>
    <property type="evidence" value="ECO:0007669"/>
    <property type="project" value="TreeGrafter"/>
</dbReference>
<protein>
    <submittedName>
        <fullName evidence="1">Uncharacterized protein</fullName>
    </submittedName>
</protein>
<dbReference type="PANTHER" id="PTHR11607">
    <property type="entry name" value="ALPHA-MANNOSIDASE"/>
    <property type="match status" value="1"/>
</dbReference>
<gene>
    <name evidence="1" type="ORF">L9F63_028067</name>
</gene>
<keyword evidence="2" id="KW-1185">Reference proteome</keyword>
<dbReference type="GO" id="GO:0000139">
    <property type="term" value="C:Golgi membrane"/>
    <property type="evidence" value="ECO:0007669"/>
    <property type="project" value="TreeGrafter"/>
</dbReference>
<dbReference type="AlphaFoldDB" id="A0AAD7ZY98"/>
<comment type="caution">
    <text evidence="1">The sequence shown here is derived from an EMBL/GenBank/DDBJ whole genome shotgun (WGS) entry which is preliminary data.</text>
</comment>
<dbReference type="InterPro" id="IPR050843">
    <property type="entry name" value="Glycosyl_Hydrlase_38"/>
</dbReference>
<organism evidence="1 2">
    <name type="scientific">Diploptera punctata</name>
    <name type="common">Pacific beetle cockroach</name>
    <dbReference type="NCBI Taxonomy" id="6984"/>
    <lineage>
        <taxon>Eukaryota</taxon>
        <taxon>Metazoa</taxon>
        <taxon>Ecdysozoa</taxon>
        <taxon>Arthropoda</taxon>
        <taxon>Hexapoda</taxon>
        <taxon>Insecta</taxon>
        <taxon>Pterygota</taxon>
        <taxon>Neoptera</taxon>
        <taxon>Polyneoptera</taxon>
        <taxon>Dictyoptera</taxon>
        <taxon>Blattodea</taxon>
        <taxon>Blaberoidea</taxon>
        <taxon>Blaberidae</taxon>
        <taxon>Diplopterinae</taxon>
        <taxon>Diploptera</taxon>
    </lineage>
</organism>
<dbReference type="SUPFAM" id="SSF88713">
    <property type="entry name" value="Glycoside hydrolase/deacetylase"/>
    <property type="match status" value="1"/>
</dbReference>
<dbReference type="Gene3D" id="3.20.110.10">
    <property type="entry name" value="Glycoside hydrolase 38, N terminal domain"/>
    <property type="match status" value="1"/>
</dbReference>
<evidence type="ECO:0000313" key="2">
    <source>
        <dbReference type="Proteomes" id="UP001233999"/>
    </source>
</evidence>
<reference evidence="1" key="1">
    <citation type="journal article" date="2023" name="IScience">
        <title>Live-bearing cockroach genome reveals convergent evolutionary mechanisms linked to viviparity in insects and beyond.</title>
        <authorList>
            <person name="Fouks B."/>
            <person name="Harrison M.C."/>
            <person name="Mikhailova A.A."/>
            <person name="Marchal E."/>
            <person name="English S."/>
            <person name="Carruthers M."/>
            <person name="Jennings E.C."/>
            <person name="Chiamaka E.L."/>
            <person name="Frigard R.A."/>
            <person name="Pippel M."/>
            <person name="Attardo G.M."/>
            <person name="Benoit J.B."/>
            <person name="Bornberg-Bauer E."/>
            <person name="Tobe S.S."/>
        </authorList>
    </citation>
    <scope>NUCLEOTIDE SEQUENCE</scope>
    <source>
        <strain evidence="1">Stay&amp;Tobe</strain>
    </source>
</reference>
<dbReference type="EMBL" id="JASPKZ010005323">
    <property type="protein sequence ID" value="KAJ9588631.1"/>
    <property type="molecule type" value="Genomic_DNA"/>
</dbReference>
<name>A0AAD7ZY98_DIPPU</name>
<dbReference type="InterPro" id="IPR027291">
    <property type="entry name" value="Glyco_hydro_38_N_sf"/>
</dbReference>
<dbReference type="Proteomes" id="UP001233999">
    <property type="component" value="Unassembled WGS sequence"/>
</dbReference>
<feature type="non-terminal residue" evidence="1">
    <location>
        <position position="1"/>
    </location>
</feature>
<reference evidence="1" key="2">
    <citation type="submission" date="2023-05" db="EMBL/GenBank/DDBJ databases">
        <authorList>
            <person name="Fouks B."/>
        </authorList>
    </citation>
    <scope>NUCLEOTIDE SEQUENCE</scope>
    <source>
        <strain evidence="1">Stay&amp;Tobe</strain>
        <tissue evidence="1">Testes</tissue>
    </source>
</reference>